<dbReference type="RefSeq" id="WP_163300249.1">
    <property type="nucleotide sequence ID" value="NZ_JAAGRQ010000001.1"/>
</dbReference>
<dbReference type="Pfam" id="PF03705">
    <property type="entry name" value="CheR_N"/>
    <property type="match status" value="1"/>
</dbReference>
<evidence type="ECO:0000256" key="6">
    <source>
        <dbReference type="PROSITE-ProRule" id="PRU00050"/>
    </source>
</evidence>
<dbReference type="InterPro" id="IPR029063">
    <property type="entry name" value="SAM-dependent_MTases_sf"/>
</dbReference>
<dbReference type="GO" id="GO:0032259">
    <property type="term" value="P:methylation"/>
    <property type="evidence" value="ECO:0007669"/>
    <property type="project" value="UniProtKB-KW"/>
</dbReference>
<dbReference type="InterPro" id="IPR036804">
    <property type="entry name" value="CheR_N_sf"/>
</dbReference>
<feature type="active site" evidence="6">
    <location>
        <position position="62"/>
    </location>
</feature>
<dbReference type="SUPFAM" id="SSF55785">
    <property type="entry name" value="PYP-like sensor domain (PAS domain)"/>
    <property type="match status" value="2"/>
</dbReference>
<keyword evidence="3" id="KW-0489">Methyltransferase</keyword>
<evidence type="ECO:0000256" key="4">
    <source>
        <dbReference type="ARBA" id="ARBA00022679"/>
    </source>
</evidence>
<dbReference type="InterPro" id="IPR000014">
    <property type="entry name" value="PAS"/>
</dbReference>
<dbReference type="Pfam" id="PF01339">
    <property type="entry name" value="CheB_methylest"/>
    <property type="match status" value="1"/>
</dbReference>
<evidence type="ECO:0000256" key="3">
    <source>
        <dbReference type="ARBA" id="ARBA00022603"/>
    </source>
</evidence>
<feature type="active site" evidence="6">
    <location>
        <position position="35"/>
    </location>
</feature>
<dbReference type="Gene3D" id="3.40.50.150">
    <property type="entry name" value="Vaccinia Virus protein VP39"/>
    <property type="match status" value="1"/>
</dbReference>
<dbReference type="InterPro" id="IPR000700">
    <property type="entry name" value="PAS-assoc_C"/>
</dbReference>
<evidence type="ECO:0000259" key="11">
    <source>
        <dbReference type="PROSITE" id="PS50122"/>
    </source>
</evidence>
<feature type="domain" description="CheR-type methyltransferase" evidence="12">
    <location>
        <begin position="230"/>
        <end position="472"/>
    </location>
</feature>
<dbReference type="CDD" id="cd00130">
    <property type="entry name" value="PAS"/>
    <property type="match status" value="1"/>
</dbReference>
<dbReference type="Pfam" id="PF01739">
    <property type="entry name" value="CheR"/>
    <property type="match status" value="1"/>
</dbReference>
<reference evidence="13 14" key="1">
    <citation type="submission" date="2020-02" db="EMBL/GenBank/DDBJ databases">
        <title>Comparative genomics of sulfur disproportionating microorganisms.</title>
        <authorList>
            <person name="Ward L.M."/>
            <person name="Bertran E."/>
            <person name="Johnston D.T."/>
        </authorList>
    </citation>
    <scope>NUCLEOTIDE SEQUENCE [LARGE SCALE GENOMIC DNA]</scope>
    <source>
        <strain evidence="13 14">DSM 3696</strain>
    </source>
</reference>
<dbReference type="SUPFAM" id="SSF52738">
    <property type="entry name" value="Methylesterase CheB, C-terminal domain"/>
    <property type="match status" value="1"/>
</dbReference>
<dbReference type="GO" id="GO:0008983">
    <property type="term" value="F:protein-glutamate O-methyltransferase activity"/>
    <property type="evidence" value="ECO:0007669"/>
    <property type="project" value="UniProtKB-EC"/>
</dbReference>
<dbReference type="AlphaFoldDB" id="A0A7K3NHD3"/>
<dbReference type="Proteomes" id="UP000469724">
    <property type="component" value="Unassembled WGS sequence"/>
</dbReference>
<dbReference type="PANTHER" id="PTHR24422">
    <property type="entry name" value="CHEMOTAXIS PROTEIN METHYLTRANSFERASE"/>
    <property type="match status" value="1"/>
</dbReference>
<accession>A0A7K3NHD3</accession>
<evidence type="ECO:0000256" key="2">
    <source>
        <dbReference type="ARBA" id="ARBA00012534"/>
    </source>
</evidence>
<dbReference type="CDD" id="cd16434">
    <property type="entry name" value="CheB-CheR_fusion"/>
    <property type="match status" value="1"/>
</dbReference>
<dbReference type="SUPFAM" id="SSF53335">
    <property type="entry name" value="S-adenosyl-L-methionine-dependent methyltransferases"/>
    <property type="match status" value="1"/>
</dbReference>
<feature type="active site" evidence="6">
    <location>
        <position position="154"/>
    </location>
</feature>
<dbReference type="Gene3D" id="3.40.50.180">
    <property type="entry name" value="Methylesterase CheB, C-terminal domain"/>
    <property type="match status" value="1"/>
</dbReference>
<dbReference type="SUPFAM" id="SSF47757">
    <property type="entry name" value="Chemotaxis receptor methyltransferase CheR, N-terminal domain"/>
    <property type="match status" value="1"/>
</dbReference>
<dbReference type="PROSITE" id="PS50123">
    <property type="entry name" value="CHER"/>
    <property type="match status" value="1"/>
</dbReference>
<feature type="region of interest" description="Disordered" evidence="8">
    <location>
        <begin position="1"/>
        <end position="20"/>
    </location>
</feature>
<name>A0A7K3NHD3_9BACT</name>
<evidence type="ECO:0000256" key="1">
    <source>
        <dbReference type="ARBA" id="ARBA00001541"/>
    </source>
</evidence>
<feature type="domain" description="PAC" evidence="10">
    <location>
        <begin position="812"/>
        <end position="862"/>
    </location>
</feature>
<keyword evidence="6" id="KW-0145">Chemotaxis</keyword>
<dbReference type="GO" id="GO:0006935">
    <property type="term" value="P:chemotaxis"/>
    <property type="evidence" value="ECO:0007669"/>
    <property type="project" value="UniProtKB-UniRule"/>
</dbReference>
<dbReference type="Gene3D" id="3.30.450.20">
    <property type="entry name" value="PAS domain"/>
    <property type="match status" value="2"/>
</dbReference>
<keyword evidence="6" id="KW-0378">Hydrolase</keyword>
<dbReference type="GO" id="GO:0000156">
    <property type="term" value="F:phosphorelay response regulator activity"/>
    <property type="evidence" value="ECO:0007669"/>
    <property type="project" value="InterPro"/>
</dbReference>
<dbReference type="Gene3D" id="1.10.155.10">
    <property type="entry name" value="Chemotaxis receptor methyltransferase CheR, N-terminal domain"/>
    <property type="match status" value="1"/>
</dbReference>
<dbReference type="InterPro" id="IPR000780">
    <property type="entry name" value="CheR_MeTrfase"/>
</dbReference>
<dbReference type="SMART" id="SM00091">
    <property type="entry name" value="PAS"/>
    <property type="match status" value="2"/>
</dbReference>
<dbReference type="PROSITE" id="PS50113">
    <property type="entry name" value="PAC"/>
    <property type="match status" value="1"/>
</dbReference>
<proteinExistence type="predicted"/>
<gene>
    <name evidence="13" type="ORF">G3N56_00350</name>
</gene>
<keyword evidence="14" id="KW-1185">Reference proteome</keyword>
<feature type="coiled-coil region" evidence="7">
    <location>
        <begin position="662"/>
        <end position="749"/>
    </location>
</feature>
<dbReference type="SUPFAM" id="SSF57997">
    <property type="entry name" value="Tropomyosin"/>
    <property type="match status" value="1"/>
</dbReference>
<dbReference type="PROSITE" id="PS50122">
    <property type="entry name" value="CHEB"/>
    <property type="match status" value="1"/>
</dbReference>
<dbReference type="InterPro" id="IPR000673">
    <property type="entry name" value="Sig_transdc_resp-reg_Me-estase"/>
</dbReference>
<dbReference type="Pfam" id="PF08448">
    <property type="entry name" value="PAS_4"/>
    <property type="match status" value="1"/>
</dbReference>
<dbReference type="InterPro" id="IPR013656">
    <property type="entry name" value="PAS_4"/>
</dbReference>
<keyword evidence="5" id="KW-0949">S-adenosyl-L-methionine</keyword>
<dbReference type="EMBL" id="JAAGRQ010000001">
    <property type="protein sequence ID" value="NDY55195.1"/>
    <property type="molecule type" value="Genomic_DNA"/>
</dbReference>
<evidence type="ECO:0000259" key="12">
    <source>
        <dbReference type="PROSITE" id="PS50123"/>
    </source>
</evidence>
<keyword evidence="4" id="KW-0808">Transferase</keyword>
<evidence type="ECO:0000259" key="9">
    <source>
        <dbReference type="PROSITE" id="PS50112"/>
    </source>
</evidence>
<dbReference type="Gene3D" id="1.10.287.620">
    <property type="entry name" value="Helix Hairpins"/>
    <property type="match status" value="1"/>
</dbReference>
<sequence>MSDRAAPIETPTGAAKHAATNAAPGHVPVIGLGASAGGLEALELFLRNVPAGSGLAFVVIQHMDPTKKGALVELLQRATDMPVQEVEDGLRIAPEHIYVIAPNTDISILGDALHLFPPTQARGLRLPIDFFLRSLADDRGPSAIGVILSGMGSDGMLGLGAIKEKGGGTFVQEPGTAKFDGMPRSSIDAGLADVVAPVEELPGRILAYLKHAHPAAPSAIAIKAKDQSALEKVLILLRSQTGHDFSLYKKSTIYRRIERRMGLHQIDEIPDYVRFLRENRQEIELLFKELLIGVTSFFRDPLAWEYLKTTVIPALLAAQPEGGTLRAWVPGCSTGEEAYSLAMIFKEAQDACRPPRSHALLIFATDLDRDAIDKARAAAYPENIAVDVSPERLHRFFNQVEHGFKVGQEIRETVIFAPHNVAMNPPFTKLDFLICRNLLIYLDHSLQQKLLPLFHYSLNPGGTLFLGSAETVGTFTDLFSPLDSKLRLYRRLDVATHAAPVEFPDAFRAAPSPSADPSRKPAPVPNIQVLTERLLLQYYAPAGVLTTEKGDIVYISGRTGRYLEPAAGKANWNLFAMARGDLHFKLDAAFLQAVRERKSAIIKSVHLGTNGGKHAVDVVIHPIDDPSDLKGMVLVVFLDVPDALETAVPTSFNPEIKDISQLEALGRELLQARSEAKTIRQEMQTSQEELRLSNEELQSANEELQSTNEELTTSKEEIQSMNEELQTVNHELKAKFDDLSRANNDMKNLLNSTDIATLFLDDDLHVRRFTTQVASIFKLIPSDVGRPITDIATVLDYPDMVADAREVLRSLVFLEKALPARDGRWFLTRVMPYRTLDNRIDGLVITLSDVSASKRLEERLREKEHEALAVFASMPNAFALLTTVLDPAGTFVDGRFVFVNEAFADLWGRPSEEVLGRTLREVWPGSEARWRTACQDAAVHGVRGGFDLFFEHGAKTVRCSAYRPGDKPDRFCLLFEAAAGAWEGARLGDDATREAGGGA</sequence>
<evidence type="ECO:0000313" key="13">
    <source>
        <dbReference type="EMBL" id="NDY55195.1"/>
    </source>
</evidence>
<dbReference type="PRINTS" id="PR00996">
    <property type="entry name" value="CHERMTFRASE"/>
</dbReference>
<evidence type="ECO:0000313" key="14">
    <source>
        <dbReference type="Proteomes" id="UP000469724"/>
    </source>
</evidence>
<protein>
    <recommendedName>
        <fullName evidence="2">protein-glutamate O-methyltransferase</fullName>
        <ecNumber evidence="2">2.1.1.80</ecNumber>
    </recommendedName>
</protein>
<evidence type="ECO:0000256" key="5">
    <source>
        <dbReference type="ARBA" id="ARBA00022691"/>
    </source>
</evidence>
<feature type="compositionally biased region" description="Low complexity" evidence="8">
    <location>
        <begin position="11"/>
        <end position="20"/>
    </location>
</feature>
<dbReference type="InterPro" id="IPR022642">
    <property type="entry name" value="CheR_C"/>
</dbReference>
<dbReference type="InterPro" id="IPR035909">
    <property type="entry name" value="CheB_C"/>
</dbReference>
<keyword evidence="7" id="KW-0175">Coiled coil</keyword>
<dbReference type="PROSITE" id="PS50112">
    <property type="entry name" value="PAS"/>
    <property type="match status" value="1"/>
</dbReference>
<feature type="domain" description="PAS" evidence="9">
    <location>
        <begin position="893"/>
        <end position="919"/>
    </location>
</feature>
<dbReference type="InterPro" id="IPR035965">
    <property type="entry name" value="PAS-like_dom_sf"/>
</dbReference>
<dbReference type="GO" id="GO:0005737">
    <property type="term" value="C:cytoplasm"/>
    <property type="evidence" value="ECO:0007669"/>
    <property type="project" value="InterPro"/>
</dbReference>
<comment type="catalytic activity">
    <reaction evidence="1">
        <text>L-glutamyl-[protein] + S-adenosyl-L-methionine = [protein]-L-glutamate 5-O-methyl ester + S-adenosyl-L-homocysteine</text>
        <dbReference type="Rhea" id="RHEA:24452"/>
        <dbReference type="Rhea" id="RHEA-COMP:10208"/>
        <dbReference type="Rhea" id="RHEA-COMP:10311"/>
        <dbReference type="ChEBI" id="CHEBI:29973"/>
        <dbReference type="ChEBI" id="CHEBI:57856"/>
        <dbReference type="ChEBI" id="CHEBI:59789"/>
        <dbReference type="ChEBI" id="CHEBI:82795"/>
        <dbReference type="EC" id="2.1.1.80"/>
    </reaction>
</comment>
<dbReference type="InterPro" id="IPR022641">
    <property type="entry name" value="CheR_N"/>
</dbReference>
<dbReference type="EC" id="2.1.1.80" evidence="2"/>
<evidence type="ECO:0000256" key="7">
    <source>
        <dbReference type="SAM" id="Coils"/>
    </source>
</evidence>
<evidence type="ECO:0000259" key="10">
    <source>
        <dbReference type="PROSITE" id="PS50113"/>
    </source>
</evidence>
<dbReference type="SMART" id="SM00138">
    <property type="entry name" value="MeTrc"/>
    <property type="match status" value="1"/>
</dbReference>
<dbReference type="InterPro" id="IPR050903">
    <property type="entry name" value="Bact_Chemotaxis_MeTrfase"/>
</dbReference>
<dbReference type="Pfam" id="PF13596">
    <property type="entry name" value="PAS_10"/>
    <property type="match status" value="1"/>
</dbReference>
<dbReference type="PANTHER" id="PTHR24422:SF27">
    <property type="entry name" value="PROTEIN-GLUTAMATE O-METHYLTRANSFERASE"/>
    <property type="match status" value="1"/>
</dbReference>
<dbReference type="GO" id="GO:0008984">
    <property type="term" value="F:protein-glutamate methylesterase activity"/>
    <property type="evidence" value="ECO:0007669"/>
    <property type="project" value="InterPro"/>
</dbReference>
<evidence type="ECO:0000256" key="8">
    <source>
        <dbReference type="SAM" id="MobiDB-lite"/>
    </source>
</evidence>
<comment type="caution">
    <text evidence="13">The sequence shown here is derived from an EMBL/GenBank/DDBJ whole genome shotgun (WGS) entry which is preliminary data.</text>
</comment>
<feature type="domain" description="CheB-type methylesterase" evidence="11">
    <location>
        <begin position="24"/>
        <end position="212"/>
    </location>
</feature>
<organism evidence="13 14">
    <name type="scientific">Desulfolutivibrio sulfodismutans</name>
    <dbReference type="NCBI Taxonomy" id="63561"/>
    <lineage>
        <taxon>Bacteria</taxon>
        <taxon>Pseudomonadati</taxon>
        <taxon>Thermodesulfobacteriota</taxon>
        <taxon>Desulfovibrionia</taxon>
        <taxon>Desulfovibrionales</taxon>
        <taxon>Desulfovibrionaceae</taxon>
        <taxon>Desulfolutivibrio</taxon>
    </lineage>
</organism>